<reference evidence="1" key="1">
    <citation type="submission" date="2009-06" db="EMBL/GenBank/DDBJ databases">
        <authorList>
            <consortium name="US DOE Joint Genome Institute (JGI-PGF)"/>
            <person name="Lucas S."/>
            <person name="Copeland A."/>
            <person name="Lapidus A."/>
            <person name="Glavina del Rio T."/>
            <person name="Dalin E."/>
            <person name="Tice H."/>
            <person name="Bruce D."/>
            <person name="Goodwin L."/>
            <person name="Pitluck S."/>
            <person name="Kyrpides N."/>
            <person name="Mavromatis K."/>
            <person name="Ivanova N."/>
            <person name="Saunders E."/>
            <person name="Brettin T."/>
            <person name="Detter J.C."/>
            <person name="Han C."/>
            <person name="Larimer F."/>
            <person name="Land M."/>
            <person name="Hauser L."/>
            <person name="Markowitz V."/>
            <person name="Cheng J.-F."/>
            <person name="Hugenholtz P."/>
            <person name="Woyke T."/>
            <person name="Wu D."/>
            <person name="Gronow S."/>
            <person name="Klenk H.-P."/>
            <person name="Eisen J.A."/>
        </authorList>
    </citation>
    <scope>NUCLEOTIDE SEQUENCE</scope>
    <source>
        <strain evidence="1">Eklund 17B</strain>
    </source>
</reference>
<dbReference type="AlphaFoldDB" id="B2TNB9"/>
<organism evidence="1">
    <name type="scientific">Clostridium botulinum (strain Eklund 17B / Type B)</name>
    <dbReference type="NCBI Taxonomy" id="935198"/>
    <lineage>
        <taxon>Bacteria</taxon>
        <taxon>Bacillati</taxon>
        <taxon>Bacillota</taxon>
        <taxon>Clostridia</taxon>
        <taxon>Eubacteriales</taxon>
        <taxon>Clostridiaceae</taxon>
        <taxon>Clostridium</taxon>
    </lineage>
</organism>
<evidence type="ECO:0000313" key="1">
    <source>
        <dbReference type="EMBL" id="ACD22517.1"/>
    </source>
</evidence>
<reference evidence="1" key="2">
    <citation type="submission" date="2009-08" db="EMBL/GenBank/DDBJ databases">
        <authorList>
            <person name="Shrivastava S."/>
            <person name="Brinkac L.M."/>
            <person name="Dodson R.J."/>
            <person name="Harkins D.M."/>
            <person name="Durkin A.S."/>
            <person name="Sutton G."/>
        </authorList>
    </citation>
    <scope>NUCLEOTIDE SEQUENCE</scope>
    <source>
        <strain evidence="1">Eklund 17B</strain>
    </source>
</reference>
<sequence>MCFIINFLLNYFTTKFNTLYIKIFSYFNIVHIKNAYYILLLKIFKIHNSYG</sequence>
<protein>
    <submittedName>
        <fullName evidence="1">Uncharacterized protein</fullName>
    </submittedName>
</protein>
<name>B2TNB9_CLOBB</name>
<dbReference type="HOGENOM" id="CLU_3097242_0_0_9"/>
<proteinExistence type="predicted"/>
<accession>B2TNB9</accession>
<dbReference type="KEGG" id="cbk:CLL_A2537"/>
<gene>
    <name evidence="1" type="ordered locus">CLL_A2537</name>
</gene>
<dbReference type="EMBL" id="CP001056">
    <property type="protein sequence ID" value="ACD22517.1"/>
    <property type="molecule type" value="Genomic_DNA"/>
</dbReference>